<dbReference type="PROSITE" id="PS50213">
    <property type="entry name" value="FAS1"/>
    <property type="match status" value="1"/>
</dbReference>
<dbReference type="OrthoDB" id="286301at2759"/>
<dbReference type="STRING" id="1141098.A0A1Y2E1M5"/>
<evidence type="ECO:0000256" key="1">
    <source>
        <dbReference type="SAM" id="MobiDB-lite"/>
    </source>
</evidence>
<protein>
    <recommendedName>
        <fullName evidence="3">FAS1 domain-containing protein</fullName>
    </recommendedName>
</protein>
<proteinExistence type="predicted"/>
<dbReference type="Proteomes" id="UP000193689">
    <property type="component" value="Unassembled WGS sequence"/>
</dbReference>
<dbReference type="AlphaFoldDB" id="A0A1Y2E1M5"/>
<keyword evidence="2" id="KW-0732">Signal</keyword>
<dbReference type="GeneID" id="63781486"/>
<feature type="compositionally biased region" description="Polar residues" evidence="1">
    <location>
        <begin position="273"/>
        <end position="298"/>
    </location>
</feature>
<name>A0A1Y2E1M5_9PEZI</name>
<keyword evidence="5" id="KW-1185">Reference proteome</keyword>
<evidence type="ECO:0000259" key="3">
    <source>
        <dbReference type="PROSITE" id="PS50213"/>
    </source>
</evidence>
<dbReference type="InterPro" id="IPR036378">
    <property type="entry name" value="FAS1_dom_sf"/>
</dbReference>
<gene>
    <name evidence="4" type="ORF">BCR38DRAFT_523901</name>
</gene>
<organism evidence="4 5">
    <name type="scientific">Pseudomassariella vexata</name>
    <dbReference type="NCBI Taxonomy" id="1141098"/>
    <lineage>
        <taxon>Eukaryota</taxon>
        <taxon>Fungi</taxon>
        <taxon>Dikarya</taxon>
        <taxon>Ascomycota</taxon>
        <taxon>Pezizomycotina</taxon>
        <taxon>Sordariomycetes</taxon>
        <taxon>Xylariomycetidae</taxon>
        <taxon>Amphisphaeriales</taxon>
        <taxon>Pseudomassariaceae</taxon>
        <taxon>Pseudomassariella</taxon>
    </lineage>
</organism>
<feature type="domain" description="FAS1" evidence="3">
    <location>
        <begin position="25"/>
        <end position="260"/>
    </location>
</feature>
<dbReference type="SUPFAM" id="SSF82153">
    <property type="entry name" value="FAS1 domain"/>
    <property type="match status" value="2"/>
</dbReference>
<dbReference type="Pfam" id="PF02469">
    <property type="entry name" value="Fasciclin"/>
    <property type="match status" value="1"/>
</dbReference>
<reference evidence="4 5" key="1">
    <citation type="submission" date="2016-07" db="EMBL/GenBank/DDBJ databases">
        <title>Pervasive Adenine N6-methylation of Active Genes in Fungi.</title>
        <authorList>
            <consortium name="DOE Joint Genome Institute"/>
            <person name="Mondo S.J."/>
            <person name="Dannebaum R.O."/>
            <person name="Kuo R.C."/>
            <person name="Labutti K."/>
            <person name="Haridas S."/>
            <person name="Kuo A."/>
            <person name="Salamov A."/>
            <person name="Ahrendt S.R."/>
            <person name="Lipzen A."/>
            <person name="Sullivan W."/>
            <person name="Andreopoulos W.B."/>
            <person name="Clum A."/>
            <person name="Lindquist E."/>
            <person name="Daum C."/>
            <person name="Ramamoorthy G.K."/>
            <person name="Gryganskyi A."/>
            <person name="Culley D."/>
            <person name="Magnuson J.K."/>
            <person name="James T.Y."/>
            <person name="O'Malley M.A."/>
            <person name="Stajich J.E."/>
            <person name="Spatafora J.W."/>
            <person name="Visel A."/>
            <person name="Grigoriev I.V."/>
        </authorList>
    </citation>
    <scope>NUCLEOTIDE SEQUENCE [LARGE SCALE GENOMIC DNA]</scope>
    <source>
        <strain evidence="4 5">CBS 129021</strain>
    </source>
</reference>
<evidence type="ECO:0000256" key="2">
    <source>
        <dbReference type="SAM" id="SignalP"/>
    </source>
</evidence>
<evidence type="ECO:0000313" key="5">
    <source>
        <dbReference type="Proteomes" id="UP000193689"/>
    </source>
</evidence>
<feature type="region of interest" description="Disordered" evidence="1">
    <location>
        <begin position="264"/>
        <end position="298"/>
    </location>
</feature>
<feature type="chain" id="PRO_5012463391" description="FAS1 domain-containing protein" evidence="2">
    <location>
        <begin position="20"/>
        <end position="320"/>
    </location>
</feature>
<evidence type="ECO:0000313" key="4">
    <source>
        <dbReference type="EMBL" id="ORY65451.1"/>
    </source>
</evidence>
<dbReference type="SMART" id="SM00554">
    <property type="entry name" value="FAS1"/>
    <property type="match status" value="1"/>
</dbReference>
<sequence length="320" mass="34415">MRAIGLSYLSLSFARPVLSVCPRLQESLVTALGSYAGLSTFREMLNSHPGFLNLVVPNDTGRVTALIPDDEALHAFSAQNGELRSIPEDGLVTIFKYHFMVSEVKGSSFIAPVGIKVPTWLENEEFNNRSASAALAQRFVKVRDGGVSGDVELRGGMGLGGDLNTLDGQWDAPNSQAFAAAGNPDQNLDRDQLKNALLFHTLPFPAYSNFLEDGQEIVSLANMTVRVSMRNGETYFNDARLVSPNVLTNNRLIHVLDRVMSPLNDPAAAAPTGSETGTATAPGTQTETETAQPSTNTGRLMVRNEVLAGLIVFSFVGRGM</sequence>
<dbReference type="RefSeq" id="XP_040716603.1">
    <property type="nucleotide sequence ID" value="XM_040865274.1"/>
</dbReference>
<dbReference type="InterPro" id="IPR000782">
    <property type="entry name" value="FAS1_domain"/>
</dbReference>
<comment type="caution">
    <text evidence="4">The sequence shown here is derived from an EMBL/GenBank/DDBJ whole genome shotgun (WGS) entry which is preliminary data.</text>
</comment>
<dbReference type="Gene3D" id="2.30.180.10">
    <property type="entry name" value="FAS1 domain"/>
    <property type="match status" value="2"/>
</dbReference>
<feature type="signal peptide" evidence="2">
    <location>
        <begin position="1"/>
        <end position="19"/>
    </location>
</feature>
<dbReference type="EMBL" id="MCFJ01000006">
    <property type="protein sequence ID" value="ORY65451.1"/>
    <property type="molecule type" value="Genomic_DNA"/>
</dbReference>
<accession>A0A1Y2E1M5</accession>
<dbReference type="InParanoid" id="A0A1Y2E1M5"/>